<dbReference type="InterPro" id="IPR002346">
    <property type="entry name" value="Mopterin_DH_FAD-bd"/>
</dbReference>
<dbReference type="Proteomes" id="UP000070188">
    <property type="component" value="Unassembled WGS sequence"/>
</dbReference>
<reference evidence="8" key="4">
    <citation type="submission" date="2015-04" db="EMBL/GenBank/DDBJ databases">
        <title>Physiological reanalysis, assessment of diazotrophy, and genome sequences of multiple isolates of Streptomyces thermoautotrophicus.</title>
        <authorList>
            <person name="MacKellar D.C."/>
            <person name="Lieber L."/>
            <person name="Norman J."/>
            <person name="Bolger A."/>
            <person name="Tobin C."/>
            <person name="Murray J.W."/>
            <person name="Chang R."/>
            <person name="Ford T."/>
            <person name="Nguyen P.Q."/>
            <person name="Woodward J."/>
            <person name="Permingeat H."/>
            <person name="Joshi N.S."/>
            <person name="Silver P.A."/>
            <person name="Usadel B."/>
            <person name="Rutherford A.W."/>
            <person name="Friesen M."/>
            <person name="Prell J."/>
        </authorList>
    </citation>
    <scope>NUCLEOTIDE SEQUENCE [LARGE SCALE GENOMIC DNA]</scope>
    <source>
        <strain evidence="8">H1</strain>
    </source>
</reference>
<dbReference type="SUPFAM" id="SSF56176">
    <property type="entry name" value="FAD-binding/transporter-associated domain-like"/>
    <property type="match status" value="1"/>
</dbReference>
<dbReference type="EMBL" id="JYIK01001124">
    <property type="protein sequence ID" value="KWX03947.1"/>
    <property type="molecule type" value="Genomic_DNA"/>
</dbReference>
<comment type="caution">
    <text evidence="6">The sequence shown here is derived from an EMBL/GenBank/DDBJ whole genome shotgun (WGS) entry which is preliminary data.</text>
</comment>
<reference evidence="6" key="3">
    <citation type="submission" date="2015-04" db="EMBL/GenBank/DDBJ databases">
        <title>Physiological reanalysis, assessment of diazotrophy, and genome sequences of multiple isolates of Streptomyces thermoautotrophicus.</title>
        <authorList>
            <person name="MacKellar D.C."/>
            <person name="Lieber L."/>
            <person name="Norman J."/>
            <person name="Bolger A."/>
            <person name="Tobin C."/>
            <person name="Murray J.W."/>
            <person name="Woodward J."/>
            <person name="Friesen M."/>
            <person name="Prell J."/>
        </authorList>
    </citation>
    <scope>NUCLEOTIDE SEQUENCE [LARGE SCALE GENOMIC DNA]</scope>
    <source>
        <strain evidence="6">H1</strain>
    </source>
</reference>
<evidence type="ECO:0000256" key="2">
    <source>
        <dbReference type="ARBA" id="ARBA00022827"/>
    </source>
</evidence>
<dbReference type="STRING" id="1469144.LI90_1945"/>
<gene>
    <name evidence="6" type="ORF">LI90_1945</name>
    <name evidence="5" type="ORF">TH66_19345</name>
    <name evidence="7" type="ORF">TR74_24565</name>
</gene>
<feature type="domain" description="FAD-binding PCMH-type" evidence="4">
    <location>
        <begin position="1"/>
        <end position="175"/>
    </location>
</feature>
<dbReference type="InterPro" id="IPR051312">
    <property type="entry name" value="Diverse_Substr_Oxidored"/>
</dbReference>
<evidence type="ECO:0000313" key="7">
    <source>
        <dbReference type="EMBL" id="KWX03947.1"/>
    </source>
</evidence>
<proteinExistence type="predicted"/>
<dbReference type="InterPro" id="IPR036683">
    <property type="entry name" value="CO_DH_flav_C_dom_sf"/>
</dbReference>
<name>A0A132MSR9_9ACTN</name>
<keyword evidence="3 6" id="KW-0560">Oxidoreductase</keyword>
<evidence type="ECO:0000256" key="3">
    <source>
        <dbReference type="ARBA" id="ARBA00023002"/>
    </source>
</evidence>
<dbReference type="InterPro" id="IPR016167">
    <property type="entry name" value="FAD-bd_PCMH_sub1"/>
</dbReference>
<dbReference type="Gene3D" id="3.30.43.10">
    <property type="entry name" value="Uridine Diphospho-n-acetylenolpyruvylglucosamine Reductase, domain 2"/>
    <property type="match status" value="1"/>
</dbReference>
<dbReference type="InterPro" id="IPR036318">
    <property type="entry name" value="FAD-bd_PCMH-like_sf"/>
</dbReference>
<dbReference type="InterPro" id="IPR005107">
    <property type="entry name" value="CO_DH_flav_C"/>
</dbReference>
<keyword evidence="8" id="KW-1185">Reference proteome</keyword>
<dbReference type="SMART" id="SM01092">
    <property type="entry name" value="CO_deh_flav_C"/>
    <property type="match status" value="1"/>
</dbReference>
<dbReference type="GO" id="GO:0016491">
    <property type="term" value="F:oxidoreductase activity"/>
    <property type="evidence" value="ECO:0007669"/>
    <property type="project" value="UniProtKB-KW"/>
</dbReference>
<dbReference type="PATRIC" id="fig|1469144.10.peg.2104"/>
<dbReference type="Pfam" id="PF03450">
    <property type="entry name" value="CO_deh_flav_C"/>
    <property type="match status" value="1"/>
</dbReference>
<dbReference type="Proteomes" id="UP000070598">
    <property type="component" value="Unassembled WGS sequence"/>
</dbReference>
<sequence>MKPFTFLVPQALDEAVALLDRHGPDARIIAGGQSLLLAMKERAATPSFLVSLAGVPDVRDWQHTESGELEIGAATTYATLAAASFRGWHAEISAVAGNLADRPVRTMGTIGGALCQADPRFDMPVLAVGLDAAVDVVSTEGGRTLTAAELFAPAGGTTLRPGDILTTVRFPSTGAFSGVAFEKFRQRVFDAALVSAVCALRLDDEGRVTRARLAVGAVAPAPVLAASAEHMVGRTLTESDVRDIGQVVTDEVLPESAATSSFRRYQRELVTVLVRRAITRALEQARS</sequence>
<dbReference type="PANTHER" id="PTHR42659">
    <property type="entry name" value="XANTHINE DEHYDROGENASE SUBUNIT C-RELATED"/>
    <property type="match status" value="1"/>
</dbReference>
<dbReference type="Gene3D" id="3.30.465.10">
    <property type="match status" value="1"/>
</dbReference>
<dbReference type="InterPro" id="IPR016166">
    <property type="entry name" value="FAD-bd_PCMH"/>
</dbReference>
<dbReference type="AlphaFoldDB" id="A0A132MSR9"/>
<dbReference type="EC" id="1.2.99.2" evidence="6"/>
<dbReference type="PROSITE" id="PS51387">
    <property type="entry name" value="FAD_PCMH"/>
    <property type="match status" value="1"/>
</dbReference>
<reference evidence="5 10" key="2">
    <citation type="submission" date="2015-02" db="EMBL/GenBank/DDBJ databases">
        <title>Physiological reanalysis, assessment of diazotrophy, and genome sequences of multiple isolates of Streptomyces thermoautotrophicus.</title>
        <authorList>
            <person name="MacKellar D.C."/>
            <person name="Lieber L."/>
            <person name="Norman J."/>
            <person name="Bolger A."/>
            <person name="Tobin C."/>
            <person name="Murray J.W."/>
            <person name="Prell J."/>
        </authorList>
    </citation>
    <scope>NUCLEOTIDE SEQUENCE [LARGE SCALE GENOMIC DNA]</scope>
    <source>
        <strain evidence="5 10">UBT1</strain>
    </source>
</reference>
<evidence type="ECO:0000259" key="4">
    <source>
        <dbReference type="PROSITE" id="PS51387"/>
    </source>
</evidence>
<dbReference type="GO" id="GO:0071949">
    <property type="term" value="F:FAD binding"/>
    <property type="evidence" value="ECO:0007669"/>
    <property type="project" value="InterPro"/>
</dbReference>
<dbReference type="Pfam" id="PF00941">
    <property type="entry name" value="FAD_binding_5"/>
    <property type="match status" value="1"/>
</dbReference>
<organism evidence="6 8">
    <name type="scientific">Carbonactinospora thermoautotrophica</name>
    <dbReference type="NCBI Taxonomy" id="1469144"/>
    <lineage>
        <taxon>Bacteria</taxon>
        <taxon>Bacillati</taxon>
        <taxon>Actinomycetota</taxon>
        <taxon>Actinomycetes</taxon>
        <taxon>Kitasatosporales</taxon>
        <taxon>Carbonactinosporaceae</taxon>
        <taxon>Carbonactinospora</taxon>
    </lineage>
</organism>
<evidence type="ECO:0000313" key="8">
    <source>
        <dbReference type="Proteomes" id="UP000070188"/>
    </source>
</evidence>
<dbReference type="RefSeq" id="WP_066886880.1">
    <property type="nucleotide sequence ID" value="NZ_JYIJ01000019.1"/>
</dbReference>
<protein>
    <submittedName>
        <fullName evidence="6">Carbon monoxide dehydrogenase medium chain</fullName>
        <ecNumber evidence="6">1.2.99.2</ecNumber>
    </submittedName>
</protein>
<evidence type="ECO:0000313" key="5">
    <source>
        <dbReference type="EMBL" id="KWW97680.1"/>
    </source>
</evidence>
<dbReference type="PANTHER" id="PTHR42659:SF2">
    <property type="entry name" value="XANTHINE DEHYDROGENASE SUBUNIT C-RELATED"/>
    <property type="match status" value="1"/>
</dbReference>
<dbReference type="SUPFAM" id="SSF55447">
    <property type="entry name" value="CO dehydrogenase flavoprotein C-terminal domain-like"/>
    <property type="match status" value="1"/>
</dbReference>
<keyword evidence="1" id="KW-0285">Flavoprotein</keyword>
<dbReference type="Proteomes" id="UP000070659">
    <property type="component" value="Unassembled WGS sequence"/>
</dbReference>
<dbReference type="EMBL" id="JYIJ01000019">
    <property type="protein sequence ID" value="KWW97680.1"/>
    <property type="molecule type" value="Genomic_DNA"/>
</dbReference>
<dbReference type="InterPro" id="IPR016169">
    <property type="entry name" value="FAD-bd_PCMH_sub2"/>
</dbReference>
<evidence type="ECO:0000313" key="10">
    <source>
        <dbReference type="Proteomes" id="UP000070659"/>
    </source>
</evidence>
<reference evidence="9" key="1">
    <citation type="submission" date="2015-02" db="EMBL/GenBank/DDBJ databases">
        <title>Physiological reanalysis, assessment of diazotrophy, and genome sequences of multiple isolates of Streptomyces thermoautotrophicus.</title>
        <authorList>
            <person name="MacKellar D.C."/>
            <person name="Lieber L."/>
            <person name="Norman J."/>
            <person name="Bolger A."/>
            <person name="Tobin C."/>
            <person name="Murray J.W."/>
            <person name="Friesen M."/>
            <person name="Prell J."/>
        </authorList>
    </citation>
    <scope>NUCLEOTIDE SEQUENCE [LARGE SCALE GENOMIC DNA]</scope>
    <source>
        <strain evidence="9">UBT1</strain>
    </source>
</reference>
<evidence type="ECO:0000313" key="9">
    <source>
        <dbReference type="Proteomes" id="UP000070598"/>
    </source>
</evidence>
<dbReference type="Gene3D" id="3.30.390.50">
    <property type="entry name" value="CO dehydrogenase flavoprotein, C-terminal domain"/>
    <property type="match status" value="1"/>
</dbReference>
<evidence type="ECO:0000256" key="1">
    <source>
        <dbReference type="ARBA" id="ARBA00022630"/>
    </source>
</evidence>
<keyword evidence="2" id="KW-0274">FAD</keyword>
<evidence type="ECO:0000313" key="6">
    <source>
        <dbReference type="EMBL" id="KWX00917.1"/>
    </source>
</evidence>
<accession>A0A132MSR9</accession>
<dbReference type="EMBL" id="LAXD01000001">
    <property type="protein sequence ID" value="KWX00917.1"/>
    <property type="molecule type" value="Genomic_DNA"/>
</dbReference>